<protein>
    <submittedName>
        <fullName evidence="2">Uncharacterized protein</fullName>
    </submittedName>
</protein>
<evidence type="ECO:0000313" key="3">
    <source>
        <dbReference type="Proteomes" id="UP000030693"/>
    </source>
</evidence>
<keyword evidence="3" id="KW-1185">Reference proteome</keyword>
<evidence type="ECO:0000313" key="2">
    <source>
        <dbReference type="EMBL" id="KCV68172.1"/>
    </source>
</evidence>
<dbReference type="RefSeq" id="XP_009497226.1">
    <property type="nucleotide sequence ID" value="XM_009498951.1"/>
</dbReference>
<evidence type="ECO:0000256" key="1">
    <source>
        <dbReference type="SAM" id="MobiDB-lite"/>
    </source>
</evidence>
<dbReference type="GeneID" id="20529826"/>
<dbReference type="OMA" id="THHATHQ"/>
<proteinExistence type="predicted"/>
<name>A0A058Z3S2_FONAL</name>
<feature type="region of interest" description="Disordered" evidence="1">
    <location>
        <begin position="156"/>
        <end position="263"/>
    </location>
</feature>
<gene>
    <name evidence="2" type="ORF">H696_05101</name>
</gene>
<sequence length="293" mass="29232">MSSPHLNPDGTASNVKVSANIAKLAAKISFPLGVPGAKPYPKSPDSEFPPSPEAERLPTPTTLRTVTFDAPPKTSSLDNSALRRKAAVRPTGRRAQSMMVLAPTDISQFGPSNTEVLPVAAPRPLSMAVVPEPAVAESPAAPAAVVTPPPEPTVIATPAAAPAPEPVAAAAAPPKPVVADTPKQPAVEPAPPASATPAATSTPGLEEGQASMSDCPPQPAMEVFPAPVAAQPADGKPADGKPTDGKPSGALLVPDTSAPAAPPAEEGILGAMVSAISSVVGFIWTSLFGGDSP</sequence>
<feature type="region of interest" description="Disordered" evidence="1">
    <location>
        <begin position="31"/>
        <end position="96"/>
    </location>
</feature>
<reference evidence="2" key="1">
    <citation type="submission" date="2013-04" db="EMBL/GenBank/DDBJ databases">
        <title>The Genome Sequence of Fonticula alba ATCC 38817.</title>
        <authorList>
            <consortium name="The Broad Institute Genomics Platform"/>
            <person name="Russ C."/>
            <person name="Cuomo C."/>
            <person name="Burger G."/>
            <person name="Gray M.W."/>
            <person name="Holland P.W.H."/>
            <person name="King N."/>
            <person name="Lang F.B.F."/>
            <person name="Roger A.J."/>
            <person name="Ruiz-Trillo I."/>
            <person name="Brown M."/>
            <person name="Walker B."/>
            <person name="Young S."/>
            <person name="Zeng Q."/>
            <person name="Gargeya S."/>
            <person name="Fitzgerald M."/>
            <person name="Haas B."/>
            <person name="Abouelleil A."/>
            <person name="Allen A.W."/>
            <person name="Alvarado L."/>
            <person name="Arachchi H.M."/>
            <person name="Berlin A.M."/>
            <person name="Chapman S.B."/>
            <person name="Gainer-Dewar J."/>
            <person name="Goldberg J."/>
            <person name="Griggs A."/>
            <person name="Gujja S."/>
            <person name="Hansen M."/>
            <person name="Howarth C."/>
            <person name="Imamovic A."/>
            <person name="Ireland A."/>
            <person name="Larimer J."/>
            <person name="McCowan C."/>
            <person name="Murphy C."/>
            <person name="Pearson M."/>
            <person name="Poon T.W."/>
            <person name="Priest M."/>
            <person name="Roberts A."/>
            <person name="Saif S."/>
            <person name="Shea T."/>
            <person name="Sisk P."/>
            <person name="Sykes S."/>
            <person name="Wortman J."/>
            <person name="Nusbaum C."/>
            <person name="Birren B."/>
        </authorList>
    </citation>
    <scope>NUCLEOTIDE SEQUENCE [LARGE SCALE GENOMIC DNA]</scope>
    <source>
        <strain evidence="2">ATCC 38817</strain>
    </source>
</reference>
<feature type="compositionally biased region" description="Low complexity" evidence="1">
    <location>
        <begin position="156"/>
        <end position="182"/>
    </location>
</feature>
<dbReference type="EMBL" id="KB932209">
    <property type="protein sequence ID" value="KCV68172.1"/>
    <property type="molecule type" value="Genomic_DNA"/>
</dbReference>
<dbReference type="Proteomes" id="UP000030693">
    <property type="component" value="Unassembled WGS sequence"/>
</dbReference>
<accession>A0A058Z3S2</accession>
<dbReference type="AlphaFoldDB" id="A0A058Z3S2"/>
<organism evidence="2">
    <name type="scientific">Fonticula alba</name>
    <name type="common">Slime mold</name>
    <dbReference type="NCBI Taxonomy" id="691883"/>
    <lineage>
        <taxon>Eukaryota</taxon>
        <taxon>Rotosphaerida</taxon>
        <taxon>Fonticulaceae</taxon>
        <taxon>Fonticula</taxon>
    </lineage>
</organism>